<evidence type="ECO:0000313" key="6">
    <source>
        <dbReference type="Proteomes" id="UP001302745"/>
    </source>
</evidence>
<dbReference type="SUPFAM" id="SSF51735">
    <property type="entry name" value="NAD(P)-binding Rossmann-fold domains"/>
    <property type="match status" value="1"/>
</dbReference>
<dbReference type="InterPro" id="IPR036291">
    <property type="entry name" value="NAD(P)-bd_dom_sf"/>
</dbReference>
<comment type="similarity">
    <text evidence="1">Belongs to the short-chain dehydrogenases/reductases (SDR) family.</text>
</comment>
<reference evidence="5" key="1">
    <citation type="journal article" date="2023" name="Mol. Phylogenet. Evol.">
        <title>Genome-scale phylogeny and comparative genomics of the fungal order Sordariales.</title>
        <authorList>
            <person name="Hensen N."/>
            <person name="Bonometti L."/>
            <person name="Westerberg I."/>
            <person name="Brannstrom I.O."/>
            <person name="Guillou S."/>
            <person name="Cros-Aarteil S."/>
            <person name="Calhoun S."/>
            <person name="Haridas S."/>
            <person name="Kuo A."/>
            <person name="Mondo S."/>
            <person name="Pangilinan J."/>
            <person name="Riley R."/>
            <person name="LaButti K."/>
            <person name="Andreopoulos B."/>
            <person name="Lipzen A."/>
            <person name="Chen C."/>
            <person name="Yan M."/>
            <person name="Daum C."/>
            <person name="Ng V."/>
            <person name="Clum A."/>
            <person name="Steindorff A."/>
            <person name="Ohm R.A."/>
            <person name="Martin F."/>
            <person name="Silar P."/>
            <person name="Natvig D.O."/>
            <person name="Lalanne C."/>
            <person name="Gautier V."/>
            <person name="Ament-Velasquez S.L."/>
            <person name="Kruys A."/>
            <person name="Hutchinson M.I."/>
            <person name="Powell A.J."/>
            <person name="Barry K."/>
            <person name="Miller A.N."/>
            <person name="Grigoriev I.V."/>
            <person name="Debuchy R."/>
            <person name="Gladieux P."/>
            <person name="Hiltunen Thoren M."/>
            <person name="Johannesson H."/>
        </authorList>
    </citation>
    <scope>NUCLEOTIDE SEQUENCE</scope>
    <source>
        <strain evidence="5">CBS 538.74</strain>
    </source>
</reference>
<feature type="signal peptide" evidence="4">
    <location>
        <begin position="1"/>
        <end position="17"/>
    </location>
</feature>
<dbReference type="GO" id="GO:0016020">
    <property type="term" value="C:membrane"/>
    <property type="evidence" value="ECO:0007669"/>
    <property type="project" value="TreeGrafter"/>
</dbReference>
<dbReference type="Pfam" id="PF00106">
    <property type="entry name" value="adh_short"/>
    <property type="match status" value="1"/>
</dbReference>
<feature type="chain" id="PRO_5042925366" evidence="4">
    <location>
        <begin position="18"/>
        <end position="222"/>
    </location>
</feature>
<evidence type="ECO:0000256" key="3">
    <source>
        <dbReference type="ARBA" id="ARBA00023002"/>
    </source>
</evidence>
<dbReference type="EMBL" id="MU857071">
    <property type="protein sequence ID" value="KAK4150449.1"/>
    <property type="molecule type" value="Genomic_DNA"/>
</dbReference>
<dbReference type="PANTHER" id="PTHR43490">
    <property type="entry name" value="(+)-NEOMENTHOL DEHYDROGENASE"/>
    <property type="match status" value="1"/>
</dbReference>
<keyword evidence="6" id="KW-1185">Reference proteome</keyword>
<proteinExistence type="inferred from homology"/>
<dbReference type="InterPro" id="IPR002347">
    <property type="entry name" value="SDR_fam"/>
</dbReference>
<dbReference type="PANTHER" id="PTHR43490:SF99">
    <property type="entry name" value="SHORT-CHAIN DEHYDROGENASE_REDUCTASE"/>
    <property type="match status" value="1"/>
</dbReference>
<dbReference type="GO" id="GO:0016491">
    <property type="term" value="F:oxidoreductase activity"/>
    <property type="evidence" value="ECO:0007669"/>
    <property type="project" value="UniProtKB-KW"/>
</dbReference>
<evidence type="ECO:0000256" key="4">
    <source>
        <dbReference type="SAM" id="SignalP"/>
    </source>
</evidence>
<name>A0AAN6VFQ5_9PEZI</name>
<keyword evidence="4" id="KW-0732">Signal</keyword>
<evidence type="ECO:0000313" key="5">
    <source>
        <dbReference type="EMBL" id="KAK4150449.1"/>
    </source>
</evidence>
<evidence type="ECO:0000256" key="2">
    <source>
        <dbReference type="ARBA" id="ARBA00022857"/>
    </source>
</evidence>
<dbReference type="Proteomes" id="UP001302745">
    <property type="component" value="Unassembled WGS sequence"/>
</dbReference>
<keyword evidence="2" id="KW-0521">NADP</keyword>
<accession>A0AAN6VFQ5</accession>
<dbReference type="AlphaFoldDB" id="A0AAN6VFQ5"/>
<evidence type="ECO:0000256" key="1">
    <source>
        <dbReference type="ARBA" id="ARBA00006484"/>
    </source>
</evidence>
<reference evidence="5" key="2">
    <citation type="submission" date="2023-05" db="EMBL/GenBank/DDBJ databases">
        <authorList>
            <consortium name="Lawrence Berkeley National Laboratory"/>
            <person name="Steindorff A."/>
            <person name="Hensen N."/>
            <person name="Bonometti L."/>
            <person name="Westerberg I."/>
            <person name="Brannstrom I.O."/>
            <person name="Guillou S."/>
            <person name="Cros-Aarteil S."/>
            <person name="Calhoun S."/>
            <person name="Haridas S."/>
            <person name="Kuo A."/>
            <person name="Mondo S."/>
            <person name="Pangilinan J."/>
            <person name="Riley R."/>
            <person name="Labutti K."/>
            <person name="Andreopoulos B."/>
            <person name="Lipzen A."/>
            <person name="Chen C."/>
            <person name="Yanf M."/>
            <person name="Daum C."/>
            <person name="Ng V."/>
            <person name="Clum A."/>
            <person name="Ohm R."/>
            <person name="Martin F."/>
            <person name="Silar P."/>
            <person name="Natvig D."/>
            <person name="Lalanne C."/>
            <person name="Gautier V."/>
            <person name="Ament-Velasquez S.L."/>
            <person name="Kruys A."/>
            <person name="Hutchinson M.I."/>
            <person name="Powell A.J."/>
            <person name="Barry K."/>
            <person name="Miller A.N."/>
            <person name="Grigoriev I.V."/>
            <person name="Debuchy R."/>
            <person name="Gladieux P."/>
            <person name="Thoren M.H."/>
            <person name="Johannesson H."/>
        </authorList>
    </citation>
    <scope>NUCLEOTIDE SEQUENCE</scope>
    <source>
        <strain evidence="5">CBS 538.74</strain>
    </source>
</reference>
<organism evidence="5 6">
    <name type="scientific">Chaetomidium leptoderma</name>
    <dbReference type="NCBI Taxonomy" id="669021"/>
    <lineage>
        <taxon>Eukaryota</taxon>
        <taxon>Fungi</taxon>
        <taxon>Dikarya</taxon>
        <taxon>Ascomycota</taxon>
        <taxon>Pezizomycotina</taxon>
        <taxon>Sordariomycetes</taxon>
        <taxon>Sordariomycetidae</taxon>
        <taxon>Sordariales</taxon>
        <taxon>Chaetomiaceae</taxon>
        <taxon>Chaetomidium</taxon>
    </lineage>
</organism>
<dbReference type="Gene3D" id="3.40.50.720">
    <property type="entry name" value="NAD(P)-binding Rossmann-like Domain"/>
    <property type="match status" value="1"/>
</dbReference>
<comment type="caution">
    <text evidence="5">The sequence shown here is derived from an EMBL/GenBank/DDBJ whole genome shotgun (WGS) entry which is preliminary data.</text>
</comment>
<sequence>MVLLVVGLGLAVVEVAGLRSPENPYILCSRDVAKGSEAAKKLREQAVTAPIHFYQLDVTNDEEITALVDYVDKIHGRVDVSVNNAGILRGMDMPPDAPASALRAAYTEALNVNVTSVAVVTHAFMPVLRKAPNPKVINVTSGLGCITNVLTPGKRMARACPRVAENDRAAVASGGAGAAEGGSSVRFYICNPGQGAESIVRIVEDDEGMYEGGMYWEFEDGR</sequence>
<protein>
    <submittedName>
        <fullName evidence="5">Uncharacterized protein</fullName>
    </submittedName>
</protein>
<keyword evidence="3" id="KW-0560">Oxidoreductase</keyword>
<gene>
    <name evidence="5" type="ORF">C8A00DRAFT_46158</name>
</gene>